<proteinExistence type="predicted"/>
<feature type="transmembrane region" description="Helical" evidence="1">
    <location>
        <begin position="200"/>
        <end position="219"/>
    </location>
</feature>
<evidence type="ECO:0000313" key="3">
    <source>
        <dbReference type="Proteomes" id="UP000199317"/>
    </source>
</evidence>
<feature type="transmembrane region" description="Helical" evidence="1">
    <location>
        <begin position="167"/>
        <end position="188"/>
    </location>
</feature>
<dbReference type="Proteomes" id="UP000199317">
    <property type="component" value="Unassembled WGS sequence"/>
</dbReference>
<feature type="transmembrane region" description="Helical" evidence="1">
    <location>
        <begin position="276"/>
        <end position="294"/>
    </location>
</feature>
<reference evidence="3" key="1">
    <citation type="submission" date="2016-10" db="EMBL/GenBank/DDBJ databases">
        <authorList>
            <person name="Varghese N."/>
            <person name="Submissions S."/>
        </authorList>
    </citation>
    <scope>NUCLEOTIDE SEQUENCE [LARGE SCALE GENOMIC DNA]</scope>
    <source>
        <strain evidence="3">DSM 17101</strain>
    </source>
</reference>
<dbReference type="OrthoDB" id="5994301at2"/>
<sequence length="442" mass="46445">MRAGFLSGAVLYALGQGCTLLFQWLLLRQFGMQGYGEVGLAHLGLLTVLFLADLGYASLFLREDPASADWVVRWRRALWHRLLATLALDLAWVAGAWWQSGGQGEGFAYLLAALPATLLGLVGYSAPLLAQGRRLAGFGVQQVAMPAAIAAWLALRGMPGWEGGMGAGVAVSLGYLVQAVANVAVFGGPPRLLLPEAAGGGHMLGTGLRLSALGIAGTLHDRLTPFLLASAAPAFLPRYLFLGYLIGGASGVFNQFNRLLLAEAHNDPGARWTRSLVSLVLALSALGAQAVLAAAEAWGTAAQQAWLPWVMPVLATGAIVLSGGVLSAQLIGRHRESALLRVLVCGFSCSALLQLAAAAWHAPLPLLWSRLLCILGIAVASLQLCGLRLRPGGHAALWSLLLAAALWLGAGGWVLAAVLLVPVAWSAWRHRSLLYPAQETRP</sequence>
<feature type="transmembrane region" description="Helical" evidence="1">
    <location>
        <begin position="366"/>
        <end position="385"/>
    </location>
</feature>
<feature type="transmembrane region" description="Helical" evidence="1">
    <location>
        <begin position="82"/>
        <end position="100"/>
    </location>
</feature>
<protein>
    <recommendedName>
        <fullName evidence="4">Membrane protein involved in the export of O-antigen and teichoic acid</fullName>
    </recommendedName>
</protein>
<organism evidence="2 3">
    <name type="scientific">Paracidovorax cattleyae</name>
    <dbReference type="NCBI Taxonomy" id="80868"/>
    <lineage>
        <taxon>Bacteria</taxon>
        <taxon>Pseudomonadati</taxon>
        <taxon>Pseudomonadota</taxon>
        <taxon>Betaproteobacteria</taxon>
        <taxon>Burkholderiales</taxon>
        <taxon>Comamonadaceae</taxon>
        <taxon>Paracidovorax</taxon>
    </lineage>
</organism>
<keyword evidence="1" id="KW-0812">Transmembrane</keyword>
<feature type="transmembrane region" description="Helical" evidence="1">
    <location>
        <begin position="306"/>
        <end position="326"/>
    </location>
</feature>
<feature type="transmembrane region" description="Helical" evidence="1">
    <location>
        <begin position="136"/>
        <end position="155"/>
    </location>
</feature>
<feature type="transmembrane region" description="Helical" evidence="1">
    <location>
        <begin position="338"/>
        <end position="360"/>
    </location>
</feature>
<feature type="transmembrane region" description="Helical" evidence="1">
    <location>
        <begin position="106"/>
        <end position="124"/>
    </location>
</feature>
<keyword evidence="1" id="KW-1133">Transmembrane helix</keyword>
<keyword evidence="3" id="KW-1185">Reference proteome</keyword>
<dbReference type="RefSeq" id="WP_092838659.1">
    <property type="nucleotide sequence ID" value="NZ_CP028290.1"/>
</dbReference>
<evidence type="ECO:0008006" key="4">
    <source>
        <dbReference type="Google" id="ProtNLM"/>
    </source>
</evidence>
<feature type="transmembrane region" description="Helical" evidence="1">
    <location>
        <begin position="239"/>
        <end position="256"/>
    </location>
</feature>
<accession>A0A1H0W737</accession>
<name>A0A1H0W737_9BURK</name>
<dbReference type="EMBL" id="FNJL01000033">
    <property type="protein sequence ID" value="SDP86547.1"/>
    <property type="molecule type" value="Genomic_DNA"/>
</dbReference>
<gene>
    <name evidence="2" type="ORF">SAMN04489708_13351</name>
</gene>
<feature type="transmembrane region" description="Helical" evidence="1">
    <location>
        <begin position="397"/>
        <end position="425"/>
    </location>
</feature>
<feature type="transmembrane region" description="Helical" evidence="1">
    <location>
        <begin position="39"/>
        <end position="61"/>
    </location>
</feature>
<evidence type="ECO:0000256" key="1">
    <source>
        <dbReference type="SAM" id="Phobius"/>
    </source>
</evidence>
<keyword evidence="1" id="KW-0472">Membrane</keyword>
<dbReference type="AlphaFoldDB" id="A0A1H0W737"/>
<evidence type="ECO:0000313" key="2">
    <source>
        <dbReference type="EMBL" id="SDP86547.1"/>
    </source>
</evidence>
<dbReference type="PROSITE" id="PS51257">
    <property type="entry name" value="PROKAR_LIPOPROTEIN"/>
    <property type="match status" value="1"/>
</dbReference>